<dbReference type="SUPFAM" id="SSF46689">
    <property type="entry name" value="Homeodomain-like"/>
    <property type="match status" value="1"/>
</dbReference>
<dbReference type="GO" id="GO:0015074">
    <property type="term" value="P:DNA integration"/>
    <property type="evidence" value="ECO:0007669"/>
    <property type="project" value="InterPro"/>
</dbReference>
<name>A0A369TKA2_9RHOB</name>
<feature type="domain" description="Integrase catalytic" evidence="2">
    <location>
        <begin position="169"/>
        <end position="344"/>
    </location>
</feature>
<comment type="caution">
    <text evidence="3">The sequence shown here is derived from an EMBL/GenBank/DDBJ whole genome shotgun (WGS) entry which is preliminary data.</text>
</comment>
<dbReference type="EMBL" id="QPMK01000013">
    <property type="protein sequence ID" value="RDD65272.1"/>
    <property type="molecule type" value="Genomic_DNA"/>
</dbReference>
<dbReference type="Pfam" id="PF13565">
    <property type="entry name" value="HTH_32"/>
    <property type="match status" value="1"/>
</dbReference>
<feature type="region of interest" description="Disordered" evidence="1">
    <location>
        <begin position="49"/>
        <end position="81"/>
    </location>
</feature>
<protein>
    <submittedName>
        <fullName evidence="3">Helix-turn-helix domain-containing protein</fullName>
    </submittedName>
</protein>
<dbReference type="AlphaFoldDB" id="A0A369TKA2"/>
<dbReference type="InterPro" id="IPR001584">
    <property type="entry name" value="Integrase_cat-core"/>
</dbReference>
<dbReference type="InterPro" id="IPR009057">
    <property type="entry name" value="Homeodomain-like_sf"/>
</dbReference>
<dbReference type="InterPro" id="IPR012337">
    <property type="entry name" value="RNaseH-like_sf"/>
</dbReference>
<organism evidence="3 4">
    <name type="scientific">Thalassococcus profundi</name>
    <dbReference type="NCBI Taxonomy" id="2282382"/>
    <lineage>
        <taxon>Bacteria</taxon>
        <taxon>Pseudomonadati</taxon>
        <taxon>Pseudomonadota</taxon>
        <taxon>Alphaproteobacteria</taxon>
        <taxon>Rhodobacterales</taxon>
        <taxon>Roseobacteraceae</taxon>
        <taxon>Thalassococcus</taxon>
    </lineage>
</organism>
<gene>
    <name evidence="3" type="ORF">DU478_15300</name>
</gene>
<evidence type="ECO:0000313" key="4">
    <source>
        <dbReference type="Proteomes" id="UP000253977"/>
    </source>
</evidence>
<dbReference type="Proteomes" id="UP000253977">
    <property type="component" value="Unassembled WGS sequence"/>
</dbReference>
<proteinExistence type="predicted"/>
<reference evidence="3 4" key="1">
    <citation type="submission" date="2018-07" db="EMBL/GenBank/DDBJ databases">
        <title>Thalassococcus profundi sp. nov., a marine bacterium isolated from deep seawater of Okinawa Trough.</title>
        <authorList>
            <person name="Yu M."/>
        </authorList>
    </citation>
    <scope>NUCLEOTIDE SEQUENCE [LARGE SCALE GENOMIC DNA]</scope>
    <source>
        <strain evidence="3 4">WRAS1</strain>
    </source>
</reference>
<evidence type="ECO:0000313" key="3">
    <source>
        <dbReference type="EMBL" id="RDD65272.1"/>
    </source>
</evidence>
<sequence>MHLESASRRRSFTVTKAASFRTPDARRSALKLAETIGVKRAAQELGLHRNTLNNWKRRKKEQGTQGLKPSPRKQTTHPQMTPAATVQAIIDLALAHPSFGCYRLRELLRSDDRQVSTTTIQNILNRKGLGTQRGRLMALEDRGTLDGMSCEQTEFVNRMNPCFPKCNVRNQGPGWALVAGSWSIRAGGSPDNMLLFTVLDVWTGYVFSVVTNDDKKDKALQKLNHQIARFYRGWGCKVQSIYLFEGMDESDNSFLSYENSHFLFQAHLSQNIIVRNHRSCCLMRFQEIISKEFFKLLDADTFRSNVDEFDQLLHEWLRYYNAERKHEGYPHSGRAPLHRFNLRPKVRSQRKTSERQPPEPARCGTSGAENSRFCEPWHGRGRKINNLLDFIVNDIPEVTIQPSNIHPPPFDFLWYYCNRSRVGPAREFFS</sequence>
<dbReference type="SUPFAM" id="SSF53098">
    <property type="entry name" value="Ribonuclease H-like"/>
    <property type="match status" value="1"/>
</dbReference>
<accession>A0A369TKA2</accession>
<dbReference type="PROSITE" id="PS50994">
    <property type="entry name" value="INTEGRASE"/>
    <property type="match status" value="1"/>
</dbReference>
<feature type="region of interest" description="Disordered" evidence="1">
    <location>
        <begin position="346"/>
        <end position="368"/>
    </location>
</feature>
<keyword evidence="4" id="KW-1185">Reference proteome</keyword>
<evidence type="ECO:0000259" key="2">
    <source>
        <dbReference type="PROSITE" id="PS50994"/>
    </source>
</evidence>
<evidence type="ECO:0000256" key="1">
    <source>
        <dbReference type="SAM" id="MobiDB-lite"/>
    </source>
</evidence>